<feature type="active site" description="Proton acceptor" evidence="10">
    <location>
        <position position="161"/>
    </location>
</feature>
<feature type="domain" description="PABS" evidence="12">
    <location>
        <begin position="6"/>
        <end position="241"/>
    </location>
</feature>
<dbReference type="OrthoDB" id="38125at2759"/>
<evidence type="ECO:0000256" key="6">
    <source>
        <dbReference type="ARBA" id="ARBA00049307"/>
    </source>
</evidence>
<dbReference type="Pfam" id="PF01564">
    <property type="entry name" value="Spermine_synth"/>
    <property type="match status" value="1"/>
</dbReference>
<dbReference type="InterPro" id="IPR030374">
    <property type="entry name" value="PABS"/>
</dbReference>
<evidence type="ECO:0000313" key="13">
    <source>
        <dbReference type="EMBL" id="KAB0791251.1"/>
    </source>
</evidence>
<dbReference type="NCBIfam" id="NF037959">
    <property type="entry name" value="MFS_SpdSyn"/>
    <property type="match status" value="1"/>
</dbReference>
<evidence type="ECO:0000313" key="14">
    <source>
        <dbReference type="Proteomes" id="UP000327044"/>
    </source>
</evidence>
<dbReference type="NCBIfam" id="NF002010">
    <property type="entry name" value="PRK00811.1"/>
    <property type="match status" value="1"/>
</dbReference>
<evidence type="ECO:0000256" key="9">
    <source>
        <dbReference type="ARBA" id="ARBA00082964"/>
    </source>
</evidence>
<evidence type="ECO:0000256" key="11">
    <source>
        <dbReference type="RuleBase" id="RU003836"/>
    </source>
</evidence>
<keyword evidence="5 10" id="KW-0808">Transferase</keyword>
<dbReference type="FunFam" id="3.40.50.150:FF:000013">
    <property type="entry name" value="Spermidine synthase"/>
    <property type="match status" value="1"/>
</dbReference>
<evidence type="ECO:0000256" key="2">
    <source>
        <dbReference type="ARBA" id="ARBA00007867"/>
    </source>
</evidence>
<reference evidence="13 14" key="1">
    <citation type="journal article" date="2018" name="Elife">
        <title>Firefly genomes illuminate parallel origins of bioluminescence in beetles.</title>
        <authorList>
            <person name="Fallon T.R."/>
            <person name="Lower S.E."/>
            <person name="Chang C.H."/>
            <person name="Bessho-Uehara M."/>
            <person name="Martin G.J."/>
            <person name="Bewick A.J."/>
            <person name="Behringer M."/>
            <person name="Debat H.J."/>
            <person name="Wong I."/>
            <person name="Day J.C."/>
            <person name="Suvorov A."/>
            <person name="Silva C.J."/>
            <person name="Stanger-Hall K.F."/>
            <person name="Hall D.W."/>
            <person name="Schmitz R.J."/>
            <person name="Nelson D.R."/>
            <person name="Lewis S.M."/>
            <person name="Shigenobu S."/>
            <person name="Bybee S.M."/>
            <person name="Larracuente A.M."/>
            <person name="Oba Y."/>
            <person name="Weng J.K."/>
        </authorList>
    </citation>
    <scope>NUCLEOTIDE SEQUENCE [LARGE SCALE GENOMIC DNA]</scope>
    <source>
        <strain evidence="13">1611_PpyrPB1</strain>
        <tissue evidence="13">Whole body</tissue>
    </source>
</reference>
<dbReference type="InParanoid" id="A0A5N4A1S8"/>
<evidence type="ECO:0000256" key="1">
    <source>
        <dbReference type="ARBA" id="ARBA00005123"/>
    </source>
</evidence>
<dbReference type="Gene3D" id="3.40.50.150">
    <property type="entry name" value="Vaccinia Virus protein VP39"/>
    <property type="match status" value="1"/>
</dbReference>
<dbReference type="FunFam" id="2.30.140.10:FF:000001">
    <property type="entry name" value="SPE3p Spermidine synthase"/>
    <property type="match status" value="1"/>
</dbReference>
<dbReference type="HAMAP" id="MF_00198">
    <property type="entry name" value="Spermidine_synth"/>
    <property type="match status" value="1"/>
</dbReference>
<dbReference type="InterPro" id="IPR035246">
    <property type="entry name" value="Spermidine_synt_N"/>
</dbReference>
<dbReference type="EMBL" id="VVIM01000011">
    <property type="protein sequence ID" value="KAB0791251.1"/>
    <property type="molecule type" value="Genomic_DNA"/>
</dbReference>
<accession>A0A5N4A1S8</accession>
<comment type="function">
    <text evidence="7">Catalyzes the production of spermidine from putrescine and decarboxylated S-adenosylmethionine (dcSAM). Has a strong preference for putrescine as substrate, and has very low activity towards 1,3-diaminopropane. Has extremely low activity towards spermidine.</text>
</comment>
<dbReference type="SUPFAM" id="SSF53335">
    <property type="entry name" value="S-adenosyl-L-methionine-dependent methyltransferases"/>
    <property type="match status" value="1"/>
</dbReference>
<evidence type="ECO:0000259" key="12">
    <source>
        <dbReference type="PROSITE" id="PS51006"/>
    </source>
</evidence>
<dbReference type="GO" id="GO:0005829">
    <property type="term" value="C:cytosol"/>
    <property type="evidence" value="ECO:0007669"/>
    <property type="project" value="TreeGrafter"/>
</dbReference>
<comment type="catalytic activity">
    <reaction evidence="6">
        <text>S-adenosyl 3-(methylsulfanyl)propylamine + putrescine = S-methyl-5'-thioadenosine + spermidine + H(+)</text>
        <dbReference type="Rhea" id="RHEA:12721"/>
        <dbReference type="ChEBI" id="CHEBI:15378"/>
        <dbReference type="ChEBI" id="CHEBI:17509"/>
        <dbReference type="ChEBI" id="CHEBI:57443"/>
        <dbReference type="ChEBI" id="CHEBI:57834"/>
        <dbReference type="ChEBI" id="CHEBI:326268"/>
        <dbReference type="EC" id="2.5.1.16"/>
    </reaction>
</comment>
<dbReference type="PROSITE" id="PS01330">
    <property type="entry name" value="PABS_1"/>
    <property type="match status" value="1"/>
</dbReference>
<dbReference type="Pfam" id="PF17284">
    <property type="entry name" value="Spermine_synt_N"/>
    <property type="match status" value="1"/>
</dbReference>
<dbReference type="GO" id="GO:0004766">
    <property type="term" value="F:spermidine synthase activity"/>
    <property type="evidence" value="ECO:0007669"/>
    <property type="project" value="UniProtKB-EC"/>
</dbReference>
<protein>
    <recommendedName>
        <fullName evidence="8">Spermidine synthase</fullName>
        <ecNumber evidence="4">2.5.1.16</ecNumber>
    </recommendedName>
    <alternativeName>
        <fullName evidence="9">Putrescine aminopropyltransferase</fullName>
    </alternativeName>
</protein>
<proteinExistence type="inferred from homology"/>
<dbReference type="PANTHER" id="PTHR11558:SF11">
    <property type="entry name" value="SPERMIDINE SYNTHASE"/>
    <property type="match status" value="1"/>
</dbReference>
<evidence type="ECO:0000256" key="3">
    <source>
        <dbReference type="ARBA" id="ARBA00011774"/>
    </source>
</evidence>
<organism evidence="13 14">
    <name type="scientific">Photinus pyralis</name>
    <name type="common">Common eastern firefly</name>
    <name type="synonym">Lampyris pyralis</name>
    <dbReference type="NCBI Taxonomy" id="7054"/>
    <lineage>
        <taxon>Eukaryota</taxon>
        <taxon>Metazoa</taxon>
        <taxon>Ecdysozoa</taxon>
        <taxon>Arthropoda</taxon>
        <taxon>Hexapoda</taxon>
        <taxon>Insecta</taxon>
        <taxon>Pterygota</taxon>
        <taxon>Neoptera</taxon>
        <taxon>Endopterygota</taxon>
        <taxon>Coleoptera</taxon>
        <taxon>Polyphaga</taxon>
        <taxon>Elateriformia</taxon>
        <taxon>Elateroidea</taxon>
        <taxon>Lampyridae</taxon>
        <taxon>Lampyrinae</taxon>
        <taxon>Photinus</taxon>
    </lineage>
</organism>
<keyword evidence="10" id="KW-0620">Polyamine biosynthesis</keyword>
<evidence type="ECO:0000256" key="5">
    <source>
        <dbReference type="ARBA" id="ARBA00022679"/>
    </source>
</evidence>
<dbReference type="InterPro" id="IPR037163">
    <property type="entry name" value="Spermidine_synt_N_sf"/>
</dbReference>
<comment type="subunit">
    <text evidence="3">Homodimer or homotetramer.</text>
</comment>
<dbReference type="NCBIfam" id="TIGR00417">
    <property type="entry name" value="speE"/>
    <property type="match status" value="1"/>
</dbReference>
<name>A0A5N4A1S8_PHOPY</name>
<sequence>MEQIRGGYFSEKNDLWPGQFFSLEVEKVLHTEKSEYQDILIVQTTHHGKALILDGLIQCTEHDEFAYQEMISFLPLCAHENPAKVLIVGGGDGGVAREVSKHPLVQSVVQVEIDARVIEASKRYLPSMSVGFSSPKLTLNVCDGFEYMRNHKGEFDVIITDSSDPIGPAVNLFTKSYFKLLKEALKPDGIVCSQGSSLWLSLEHVKGTMQNCRQHFDTVKFGVANVPSYPTGQIGFVIGALGENRPLESPTLTFTDEEIARMKLRYYNGDVHRAAFVLPTFARNALYK</sequence>
<dbReference type="InterPro" id="IPR029063">
    <property type="entry name" value="SAM-dependent_MTases_sf"/>
</dbReference>
<dbReference type="CDD" id="cd02440">
    <property type="entry name" value="AdoMet_MTases"/>
    <property type="match status" value="1"/>
</dbReference>
<dbReference type="PROSITE" id="PS51006">
    <property type="entry name" value="PABS_2"/>
    <property type="match status" value="1"/>
</dbReference>
<gene>
    <name evidence="13" type="ORF">PPYR_03051</name>
</gene>
<dbReference type="InterPro" id="IPR030373">
    <property type="entry name" value="PABS_CS"/>
</dbReference>
<dbReference type="AlphaFoldDB" id="A0A5N4A1S8"/>
<evidence type="ECO:0000256" key="7">
    <source>
        <dbReference type="ARBA" id="ARBA00053963"/>
    </source>
</evidence>
<dbReference type="GO" id="GO:0008295">
    <property type="term" value="P:spermidine biosynthetic process"/>
    <property type="evidence" value="ECO:0007669"/>
    <property type="project" value="TreeGrafter"/>
</dbReference>
<dbReference type="PANTHER" id="PTHR11558">
    <property type="entry name" value="SPERMIDINE/SPERMINE SYNTHASE"/>
    <property type="match status" value="1"/>
</dbReference>
<evidence type="ECO:0000256" key="4">
    <source>
        <dbReference type="ARBA" id="ARBA00012455"/>
    </source>
</evidence>
<comment type="similarity">
    <text evidence="2 11">Belongs to the spermidine/spermine synthase family.</text>
</comment>
<dbReference type="InterPro" id="IPR001045">
    <property type="entry name" value="Spermi_synthase"/>
</dbReference>
<evidence type="ECO:0000256" key="8">
    <source>
        <dbReference type="ARBA" id="ARBA00072554"/>
    </source>
</evidence>
<comment type="caution">
    <text evidence="13">The sequence shown here is derived from an EMBL/GenBank/DDBJ whole genome shotgun (WGS) entry which is preliminary data.</text>
</comment>
<comment type="pathway">
    <text evidence="1">Amine and polyamine biosynthesis; spermidine biosynthesis; spermidine from putrescine: step 1/1.</text>
</comment>
<dbReference type="EC" id="2.5.1.16" evidence="4"/>
<dbReference type="Proteomes" id="UP000327044">
    <property type="component" value="Unassembled WGS sequence"/>
</dbReference>
<dbReference type="FunCoup" id="A0A5N4A1S8">
    <property type="interactions" value="1166"/>
</dbReference>
<keyword evidence="14" id="KW-1185">Reference proteome</keyword>
<evidence type="ECO:0000256" key="10">
    <source>
        <dbReference type="PROSITE-ProRule" id="PRU00354"/>
    </source>
</evidence>
<dbReference type="Gene3D" id="2.30.140.10">
    <property type="entry name" value="Spermidine synthase, tetramerisation domain"/>
    <property type="match status" value="1"/>
</dbReference>